<dbReference type="InterPro" id="IPR011042">
    <property type="entry name" value="6-blade_b-propeller_TolB-like"/>
</dbReference>
<feature type="domain" description="Yip1" evidence="9">
    <location>
        <begin position="539"/>
        <end position="651"/>
    </location>
</feature>
<dbReference type="SUPFAM" id="SSF101898">
    <property type="entry name" value="NHL repeat"/>
    <property type="match status" value="1"/>
</dbReference>
<feature type="transmembrane region" description="Helical" evidence="7">
    <location>
        <begin position="634"/>
        <end position="658"/>
    </location>
</feature>
<dbReference type="EMBL" id="FOYZ01000019">
    <property type="protein sequence ID" value="SFS05223.1"/>
    <property type="molecule type" value="Genomic_DNA"/>
</dbReference>
<sequence>MKRKLSALLLLIITCIVTGSEISYASTPYKTYTIDGYGYVTETQSAYMPDASITKVGEDALLSPSDMVVTEDGFIYIADTGSKKVLVSDLEGNYIRTIGEGELTAPTGIYVTKDKTLYVADKDGKKVVVFDEEGNKIQEYGKPDHPLYGESMDFKPQKLVVNKSGNMYIICEGNTNGIVQIAPTNGGTFIGYFGTNYTSVSLLEVFQRAIFTDEQKAKMLSKLPSTPTNLSIDESGLIYTVTQGDYQYTLKKLNIAGSNLIVPDAYDELPASVTTGAYDNIYVASQDGYIYEYNSDGELLFVFGGRDDGRGRIGLCDKVAAIGVDNESNLYLLDAEKKQVQIFKPTEFTNLLHESLFLYEKGRYTESKEPLTQVLEMNSLFDYANKAMCRAYLQEENYGEALKYARLAKDFDGYSDAFWEVRNQWIRDNLILSMGVLILVFACVQVLKRLQKKKGIFNPLQKKVRGFYDRLLVKQMVYSRYFMKHPVDGCYGVKREQKASYLCANLILLGVIILSIIGKYGCGFLLKTVRDGQYDLIGDAGTVIVIFLMLIACNYLMCTINEGEGTFKQLYCAYAYALTPYIFIKPIVILLSNVITYSEVFLVQLTNYIMISWIAVLLFIALKEINDYTIRSTIKILLLTIFTVLIAALLIFIIYILFTQVLEFVVTIAGEVVYRLET</sequence>
<evidence type="ECO:0000256" key="1">
    <source>
        <dbReference type="ARBA" id="ARBA00004141"/>
    </source>
</evidence>
<evidence type="ECO:0000256" key="8">
    <source>
        <dbReference type="SAM" id="SignalP"/>
    </source>
</evidence>
<dbReference type="Pfam" id="PF04893">
    <property type="entry name" value="Yip1"/>
    <property type="match status" value="1"/>
</dbReference>
<keyword evidence="5 7" id="KW-0472">Membrane</keyword>
<feature type="transmembrane region" description="Helical" evidence="7">
    <location>
        <begin position="501"/>
        <end position="520"/>
    </location>
</feature>
<reference evidence="10 11" key="1">
    <citation type="submission" date="2016-10" db="EMBL/GenBank/DDBJ databases">
        <authorList>
            <person name="de Groot N.N."/>
        </authorList>
    </citation>
    <scope>NUCLEOTIDE SEQUENCE [LARGE SCALE GENOMIC DNA]</scope>
    <source>
        <strain evidence="10 11">743A</strain>
    </source>
</reference>
<evidence type="ECO:0000256" key="5">
    <source>
        <dbReference type="ARBA" id="ARBA00023136"/>
    </source>
</evidence>
<evidence type="ECO:0000256" key="3">
    <source>
        <dbReference type="ARBA" id="ARBA00022737"/>
    </source>
</evidence>
<dbReference type="InterPro" id="IPR006977">
    <property type="entry name" value="Yip1_dom"/>
</dbReference>
<evidence type="ECO:0000313" key="10">
    <source>
        <dbReference type="EMBL" id="SFS05223.1"/>
    </source>
</evidence>
<dbReference type="InterPro" id="IPR050952">
    <property type="entry name" value="TRIM-NHL_E3_ligases"/>
</dbReference>
<dbReference type="PANTHER" id="PTHR24104">
    <property type="entry name" value="E3 UBIQUITIN-PROTEIN LIGASE NHLRC1-RELATED"/>
    <property type="match status" value="1"/>
</dbReference>
<dbReference type="InterPro" id="IPR018391">
    <property type="entry name" value="PQQ_b-propeller_rpt"/>
</dbReference>
<dbReference type="GO" id="GO:0016020">
    <property type="term" value="C:membrane"/>
    <property type="evidence" value="ECO:0007669"/>
    <property type="project" value="UniProtKB-SubCell"/>
</dbReference>
<gene>
    <name evidence="10" type="ORF">SAMN05661086_03459</name>
</gene>
<name>A0A1I6LP67_9FIRM</name>
<keyword evidence="4 7" id="KW-1133">Transmembrane helix</keyword>
<organism evidence="10 11">
    <name type="scientific">Anaeromicropila populeti</name>
    <dbReference type="NCBI Taxonomy" id="37658"/>
    <lineage>
        <taxon>Bacteria</taxon>
        <taxon>Bacillati</taxon>
        <taxon>Bacillota</taxon>
        <taxon>Clostridia</taxon>
        <taxon>Lachnospirales</taxon>
        <taxon>Lachnospiraceae</taxon>
        <taxon>Anaeromicropila</taxon>
    </lineage>
</organism>
<evidence type="ECO:0000256" key="2">
    <source>
        <dbReference type="ARBA" id="ARBA00022692"/>
    </source>
</evidence>
<feature type="repeat" description="NHL" evidence="6">
    <location>
        <begin position="92"/>
        <end position="133"/>
    </location>
</feature>
<evidence type="ECO:0000256" key="6">
    <source>
        <dbReference type="PROSITE-ProRule" id="PRU00504"/>
    </source>
</evidence>
<dbReference type="GO" id="GO:0008270">
    <property type="term" value="F:zinc ion binding"/>
    <property type="evidence" value="ECO:0007669"/>
    <property type="project" value="UniProtKB-KW"/>
</dbReference>
<dbReference type="OrthoDB" id="9799230at2"/>
<dbReference type="STRING" id="37658.SAMN05661086_03459"/>
<feature type="transmembrane region" description="Helical" evidence="7">
    <location>
        <begin position="601"/>
        <end position="622"/>
    </location>
</feature>
<keyword evidence="11" id="KW-1185">Reference proteome</keyword>
<dbReference type="PANTHER" id="PTHR24104:SF25">
    <property type="entry name" value="PROTEIN LIN-41"/>
    <property type="match status" value="1"/>
</dbReference>
<dbReference type="Proteomes" id="UP000199659">
    <property type="component" value="Unassembled WGS sequence"/>
</dbReference>
<dbReference type="InterPro" id="IPR011990">
    <property type="entry name" value="TPR-like_helical_dom_sf"/>
</dbReference>
<protein>
    <recommendedName>
        <fullName evidence="9">Yip1 domain-containing protein</fullName>
    </recommendedName>
</protein>
<dbReference type="SMART" id="SM00564">
    <property type="entry name" value="PQQ"/>
    <property type="match status" value="2"/>
</dbReference>
<dbReference type="Gene3D" id="2.120.10.30">
    <property type="entry name" value="TolB, C-terminal domain"/>
    <property type="match status" value="2"/>
</dbReference>
<evidence type="ECO:0000256" key="4">
    <source>
        <dbReference type="ARBA" id="ARBA00022989"/>
    </source>
</evidence>
<proteinExistence type="predicted"/>
<keyword evidence="2 7" id="KW-0812">Transmembrane</keyword>
<evidence type="ECO:0000256" key="7">
    <source>
        <dbReference type="SAM" id="Phobius"/>
    </source>
</evidence>
<dbReference type="InterPro" id="IPR001258">
    <property type="entry name" value="NHL_repeat"/>
</dbReference>
<dbReference type="PROSITE" id="PS51125">
    <property type="entry name" value="NHL"/>
    <property type="match status" value="1"/>
</dbReference>
<dbReference type="CDD" id="cd05819">
    <property type="entry name" value="NHL"/>
    <property type="match status" value="1"/>
</dbReference>
<feature type="transmembrane region" description="Helical" evidence="7">
    <location>
        <begin position="430"/>
        <end position="447"/>
    </location>
</feature>
<comment type="subcellular location">
    <subcellularLocation>
        <location evidence="1">Membrane</location>
        <topology evidence="1">Multi-pass membrane protein</topology>
    </subcellularLocation>
</comment>
<feature type="signal peptide" evidence="8">
    <location>
        <begin position="1"/>
        <end position="25"/>
    </location>
</feature>
<feature type="chain" id="PRO_5011785622" description="Yip1 domain-containing protein" evidence="8">
    <location>
        <begin position="26"/>
        <end position="678"/>
    </location>
</feature>
<feature type="transmembrane region" description="Helical" evidence="7">
    <location>
        <begin position="540"/>
        <end position="558"/>
    </location>
</feature>
<accession>A0A1I6LP67</accession>
<keyword evidence="8" id="KW-0732">Signal</keyword>
<evidence type="ECO:0000259" key="9">
    <source>
        <dbReference type="Pfam" id="PF04893"/>
    </source>
</evidence>
<evidence type="ECO:0000313" key="11">
    <source>
        <dbReference type="Proteomes" id="UP000199659"/>
    </source>
</evidence>
<dbReference type="AlphaFoldDB" id="A0A1I6LP67"/>
<feature type="transmembrane region" description="Helical" evidence="7">
    <location>
        <begin position="570"/>
        <end position="595"/>
    </location>
</feature>
<keyword evidence="3" id="KW-0677">Repeat</keyword>
<dbReference type="SUPFAM" id="SSF48452">
    <property type="entry name" value="TPR-like"/>
    <property type="match status" value="1"/>
</dbReference>